<protein>
    <submittedName>
        <fullName evidence="1">Uncharacterized protein</fullName>
    </submittedName>
</protein>
<dbReference type="PATRIC" id="fig|991778.3.peg.6480"/>
<evidence type="ECO:0000313" key="1">
    <source>
        <dbReference type="EMBL" id="EGF23945.1"/>
    </source>
</evidence>
<comment type="caution">
    <text evidence="1">The sequence shown here is derived from an EMBL/GenBank/DDBJ whole genome shotgun (WGS) entry which is preliminary data.</text>
</comment>
<dbReference type="Proteomes" id="UP000006222">
    <property type="component" value="Unassembled WGS sequence"/>
</dbReference>
<dbReference type="EMBL" id="AFAR01000328">
    <property type="protein sequence ID" value="EGF23945.1"/>
    <property type="molecule type" value="Genomic_DNA"/>
</dbReference>
<proteinExistence type="predicted"/>
<gene>
    <name evidence="1" type="ORF">RBWH47_01593</name>
</gene>
<reference evidence="1 2" key="1">
    <citation type="journal article" date="2013" name="Mar. Genomics">
        <title>Expression of sulfatases in Rhodopirellula baltica and the diversity of sulfatases in the genus Rhodopirellula.</title>
        <authorList>
            <person name="Wegner C.E."/>
            <person name="Richter-Heitmann T."/>
            <person name="Klindworth A."/>
            <person name="Klockow C."/>
            <person name="Richter M."/>
            <person name="Achstetter T."/>
            <person name="Glockner F.O."/>
            <person name="Harder J."/>
        </authorList>
    </citation>
    <scope>NUCLEOTIDE SEQUENCE [LARGE SCALE GENOMIC DNA]</scope>
    <source>
        <strain evidence="1 2">WH47</strain>
    </source>
</reference>
<organism evidence="1 2">
    <name type="scientific">Rhodopirellula baltica WH47</name>
    <dbReference type="NCBI Taxonomy" id="991778"/>
    <lineage>
        <taxon>Bacteria</taxon>
        <taxon>Pseudomonadati</taxon>
        <taxon>Planctomycetota</taxon>
        <taxon>Planctomycetia</taxon>
        <taxon>Pirellulales</taxon>
        <taxon>Pirellulaceae</taxon>
        <taxon>Rhodopirellula</taxon>
    </lineage>
</organism>
<sequence>MAAGRLLMAISSPLLHRLDGDGIEIRRVNAAQSVVAARIVLHVRRVETESAIAWHLMVEVSIESPLSTTTEITR</sequence>
<accession>F2B2B3</accession>
<dbReference type="AlphaFoldDB" id="F2B2B3"/>
<evidence type="ECO:0000313" key="2">
    <source>
        <dbReference type="Proteomes" id="UP000006222"/>
    </source>
</evidence>
<name>F2B2B3_RHOBT</name>